<dbReference type="PANTHER" id="PTHR37422">
    <property type="entry name" value="TEICHURONIC ACID BIOSYNTHESIS PROTEIN TUAE"/>
    <property type="match status" value="1"/>
</dbReference>
<feature type="transmembrane region" description="Helical" evidence="5">
    <location>
        <begin position="433"/>
        <end position="451"/>
    </location>
</feature>
<evidence type="ECO:0000313" key="8">
    <source>
        <dbReference type="Proteomes" id="UP000035720"/>
    </source>
</evidence>
<dbReference type="PANTHER" id="PTHR37422:SF13">
    <property type="entry name" value="LIPOPOLYSACCHARIDE BIOSYNTHESIS PROTEIN PA4999-RELATED"/>
    <property type="match status" value="1"/>
</dbReference>
<dbReference type="STRING" id="1193518.BN13_40043"/>
<dbReference type="EMBL" id="CAJC01000150">
    <property type="protein sequence ID" value="CCI53491.1"/>
    <property type="molecule type" value="Genomic_DNA"/>
</dbReference>
<feature type="transmembrane region" description="Helical" evidence="5">
    <location>
        <begin position="159"/>
        <end position="178"/>
    </location>
</feature>
<keyword evidence="2 5" id="KW-0812">Transmembrane</keyword>
<protein>
    <submittedName>
        <fullName evidence="7">Putative transmembrane protein</fullName>
    </submittedName>
</protein>
<keyword evidence="8" id="KW-1185">Reference proteome</keyword>
<reference evidence="7 8" key="1">
    <citation type="journal article" date="2013" name="ISME J.">
        <title>A metabolic model for members of the genus Tetrasphaera involved in enhanced biological phosphorus removal.</title>
        <authorList>
            <person name="Kristiansen R."/>
            <person name="Nguyen H.T.T."/>
            <person name="Saunders A.M."/>
            <person name="Nielsen J.L."/>
            <person name="Wimmer R."/>
            <person name="Le V.Q."/>
            <person name="McIlroy S.J."/>
            <person name="Petrovski S."/>
            <person name="Seviour R.J."/>
            <person name="Calteau A."/>
            <person name="Nielsen K.L."/>
            <person name="Nielsen P.H."/>
        </authorList>
    </citation>
    <scope>NUCLEOTIDE SEQUENCE [LARGE SCALE GENOMIC DNA]</scope>
    <source>
        <strain evidence="7 8">Ben 74</strain>
    </source>
</reference>
<comment type="subcellular location">
    <subcellularLocation>
        <location evidence="1">Membrane</location>
        <topology evidence="1">Multi-pass membrane protein</topology>
    </subcellularLocation>
</comment>
<evidence type="ECO:0000256" key="1">
    <source>
        <dbReference type="ARBA" id="ARBA00004141"/>
    </source>
</evidence>
<dbReference type="GO" id="GO:0016020">
    <property type="term" value="C:membrane"/>
    <property type="evidence" value="ECO:0007669"/>
    <property type="project" value="UniProtKB-SubCell"/>
</dbReference>
<feature type="transmembrane region" description="Helical" evidence="5">
    <location>
        <begin position="240"/>
        <end position="262"/>
    </location>
</feature>
<dbReference type="Pfam" id="PF04932">
    <property type="entry name" value="Wzy_C"/>
    <property type="match status" value="1"/>
</dbReference>
<comment type="caution">
    <text evidence="7">The sequence shown here is derived from an EMBL/GenBank/DDBJ whole genome shotgun (WGS) entry which is preliminary data.</text>
</comment>
<proteinExistence type="predicted"/>
<feature type="transmembrane region" description="Helical" evidence="5">
    <location>
        <begin position="307"/>
        <end position="329"/>
    </location>
</feature>
<evidence type="ECO:0000256" key="2">
    <source>
        <dbReference type="ARBA" id="ARBA00022692"/>
    </source>
</evidence>
<evidence type="ECO:0000259" key="6">
    <source>
        <dbReference type="Pfam" id="PF04932"/>
    </source>
</evidence>
<dbReference type="InterPro" id="IPR007016">
    <property type="entry name" value="O-antigen_ligase-rel_domated"/>
</dbReference>
<accession>A0A077M868</accession>
<evidence type="ECO:0000313" key="7">
    <source>
        <dbReference type="EMBL" id="CCI53491.1"/>
    </source>
</evidence>
<sequence>MSAALEMATPSTLPARVASARAGVDRGITGTTLGLGWFALNVLACFVGGAKLVTLAFPAGAVLMALGLLFLRRWNSYLVFTIIMWFTSNELRRFVDWKTTYHAQSPVILTAALVSLVALPWALLARRRVRKETMNLFSIALACMAYAALVGIVRNGPVAAAVDIFYLIGPLTTGLFVLKVIEDDEQLRRIIRSVAIWGAMLMGGYGIIQFLILPPWDKAWLVGSAVTNLGNPTPGDFRTFSTLSTTGPLGQVLAALLLIAVAEKRIPRQFLAMGLGLVCLGTTLVRAGWIGLLLGMVLLFVLGRTKIMRMGAVIAILLAGLIVLGGPIIDRIEGRASKTTSQTTDDTSLQKRIQFQTRIAPEVLSDPVGLGFGATGRATDLHSGDFTDPKYHNFDSGLFESWARYGVIGGSLLLGSLVVATAKAVRRARRTDLTDACLAAAALALTFGIVFTDTTRAVYGVMLWICLATLGRTRRPAPAAEVRA</sequence>
<feature type="transmembrane region" description="Helical" evidence="5">
    <location>
        <begin position="274"/>
        <end position="301"/>
    </location>
</feature>
<feature type="domain" description="O-antigen ligase-related" evidence="6">
    <location>
        <begin position="272"/>
        <end position="413"/>
    </location>
</feature>
<evidence type="ECO:0000256" key="3">
    <source>
        <dbReference type="ARBA" id="ARBA00022989"/>
    </source>
</evidence>
<gene>
    <name evidence="7" type="ORF">BN13_40043</name>
</gene>
<feature type="transmembrane region" description="Helical" evidence="5">
    <location>
        <begin position="136"/>
        <end position="153"/>
    </location>
</feature>
<dbReference type="RefSeq" id="WP_048543831.1">
    <property type="nucleotide sequence ID" value="NZ_HF571038.1"/>
</dbReference>
<dbReference type="OrthoDB" id="7295126at2"/>
<evidence type="ECO:0000256" key="5">
    <source>
        <dbReference type="SAM" id="Phobius"/>
    </source>
</evidence>
<evidence type="ECO:0000256" key="4">
    <source>
        <dbReference type="ARBA" id="ARBA00023136"/>
    </source>
</evidence>
<feature type="transmembrane region" description="Helical" evidence="5">
    <location>
        <begin position="37"/>
        <end position="70"/>
    </location>
</feature>
<keyword evidence="4 5" id="KW-0472">Membrane</keyword>
<dbReference type="InterPro" id="IPR051533">
    <property type="entry name" value="WaaL-like"/>
</dbReference>
<keyword evidence="3 5" id="KW-1133">Transmembrane helix</keyword>
<dbReference type="Proteomes" id="UP000035720">
    <property type="component" value="Unassembled WGS sequence"/>
</dbReference>
<organism evidence="7 8">
    <name type="scientific">Nostocoides jenkinsii Ben 74</name>
    <dbReference type="NCBI Taxonomy" id="1193518"/>
    <lineage>
        <taxon>Bacteria</taxon>
        <taxon>Bacillati</taxon>
        <taxon>Actinomycetota</taxon>
        <taxon>Actinomycetes</taxon>
        <taxon>Micrococcales</taxon>
        <taxon>Intrasporangiaceae</taxon>
        <taxon>Nostocoides</taxon>
    </lineage>
</organism>
<feature type="transmembrane region" description="Helical" evidence="5">
    <location>
        <begin position="190"/>
        <end position="212"/>
    </location>
</feature>
<dbReference type="AlphaFoldDB" id="A0A077M868"/>
<name>A0A077M868_9MICO</name>
<feature type="transmembrane region" description="Helical" evidence="5">
    <location>
        <begin position="107"/>
        <end position="124"/>
    </location>
</feature>